<dbReference type="EMBL" id="LXXM01000211">
    <property type="protein sequence ID" value="PZS88536.1"/>
    <property type="molecule type" value="Genomic_DNA"/>
</dbReference>
<dbReference type="Proteomes" id="UP000249614">
    <property type="component" value="Unassembled WGS sequence"/>
</dbReference>
<keyword evidence="2" id="KW-0472">Membrane</keyword>
<organism evidence="3 4">
    <name type="scientific">Stenotrophomonas maltophilia</name>
    <name type="common">Pseudomonas maltophilia</name>
    <name type="synonym">Xanthomonas maltophilia</name>
    <dbReference type="NCBI Taxonomy" id="40324"/>
    <lineage>
        <taxon>Bacteria</taxon>
        <taxon>Pseudomonadati</taxon>
        <taxon>Pseudomonadota</taxon>
        <taxon>Gammaproteobacteria</taxon>
        <taxon>Lysobacterales</taxon>
        <taxon>Lysobacteraceae</taxon>
        <taxon>Stenotrophomonas</taxon>
        <taxon>Stenotrophomonas maltophilia group</taxon>
    </lineage>
</organism>
<dbReference type="RefSeq" id="WP_111113385.1">
    <property type="nucleotide sequence ID" value="NZ_LXXM01000211.1"/>
</dbReference>
<proteinExistence type="predicted"/>
<evidence type="ECO:0008006" key="5">
    <source>
        <dbReference type="Google" id="ProtNLM"/>
    </source>
</evidence>
<accession>A0A2W6I3J8</accession>
<evidence type="ECO:0000313" key="4">
    <source>
        <dbReference type="Proteomes" id="UP000249614"/>
    </source>
</evidence>
<keyword evidence="2" id="KW-0812">Transmembrane</keyword>
<evidence type="ECO:0000256" key="1">
    <source>
        <dbReference type="SAM" id="MobiDB-lite"/>
    </source>
</evidence>
<dbReference type="AlphaFoldDB" id="A0A2W6I3J8"/>
<keyword evidence="2" id="KW-1133">Transmembrane helix</keyword>
<gene>
    <name evidence="3" type="ORF">A7X83_14750</name>
</gene>
<evidence type="ECO:0000256" key="2">
    <source>
        <dbReference type="SAM" id="Phobius"/>
    </source>
</evidence>
<feature type="transmembrane region" description="Helical" evidence="2">
    <location>
        <begin position="12"/>
        <end position="29"/>
    </location>
</feature>
<comment type="caution">
    <text evidence="3">The sequence shown here is derived from an EMBL/GenBank/DDBJ whole genome shotgun (WGS) entry which is preliminary data.</text>
</comment>
<protein>
    <recommendedName>
        <fullName evidence="5">Transmembrane protein</fullName>
    </recommendedName>
</protein>
<feature type="region of interest" description="Disordered" evidence="1">
    <location>
        <begin position="77"/>
        <end position="100"/>
    </location>
</feature>
<sequence length="100" mass="10943">MHVWNPMTVRTFAPAMVGWCLTLATWLRLEEVRDDRLAQAMLPVLQGSVVALLALTLACTMAASLVLWRHSRRDHGRVDAGATEAQHPSAGTGMARAGRH</sequence>
<name>A0A2W6I3J8_STEMA</name>
<reference evidence="3 4" key="1">
    <citation type="submission" date="2016-05" db="EMBL/GenBank/DDBJ databases">
        <authorList>
            <person name="Lavstsen T."/>
            <person name="Jespersen J.S."/>
        </authorList>
    </citation>
    <scope>NUCLEOTIDE SEQUENCE [LARGE SCALE GENOMIC DNA]</scope>
    <source>
        <strain evidence="3 4">SM-5815</strain>
    </source>
</reference>
<evidence type="ECO:0000313" key="3">
    <source>
        <dbReference type="EMBL" id="PZS88536.1"/>
    </source>
</evidence>
<feature type="transmembrane region" description="Helical" evidence="2">
    <location>
        <begin position="49"/>
        <end position="68"/>
    </location>
</feature>